<sequence length="292" mass="31273">MDVGIGLPNSVPGLDGRLLVDWARRAEERGFTTLGTIDRLLFPNYESLVVLATAAAVTERIRLMTDILISPYRNNTPLLAKQAVSIDNVSGGRLVLGVAPGWRDDDYKASGVDHAARGRILDEQLAEMTRLWRGESVDGLGSVGPEAARAGGPEIMVGGEVKAAYRRAARYGSGYTLGGGTPERTQAAREALDTAWAEAGREGRGKVSVLSYFSLGPDARDKARSYIHEYYGQMGEEIATMIAESVAVDEETIAGYAQAFEDAGADEVVFFPCSTDPGQVDRLAEALSARLS</sequence>
<dbReference type="PANTHER" id="PTHR42847">
    <property type="entry name" value="ALKANESULFONATE MONOOXYGENASE"/>
    <property type="match status" value="1"/>
</dbReference>
<dbReference type="PANTHER" id="PTHR42847:SF4">
    <property type="entry name" value="ALKANESULFONATE MONOOXYGENASE-RELATED"/>
    <property type="match status" value="1"/>
</dbReference>
<dbReference type="GO" id="GO:0008726">
    <property type="term" value="F:alkanesulfonate monooxygenase activity"/>
    <property type="evidence" value="ECO:0007669"/>
    <property type="project" value="TreeGrafter"/>
</dbReference>
<accession>A0A6J4SK19</accession>
<dbReference type="InterPro" id="IPR050172">
    <property type="entry name" value="SsuD_RutA_monooxygenase"/>
</dbReference>
<evidence type="ECO:0000313" key="6">
    <source>
        <dbReference type="EMBL" id="CAA9501244.1"/>
    </source>
</evidence>
<organism evidence="6">
    <name type="scientific">uncultured Solirubrobacterales bacterium</name>
    <dbReference type="NCBI Taxonomy" id="768556"/>
    <lineage>
        <taxon>Bacteria</taxon>
        <taxon>Bacillati</taxon>
        <taxon>Actinomycetota</taxon>
        <taxon>Thermoleophilia</taxon>
        <taxon>Solirubrobacterales</taxon>
        <taxon>environmental samples</taxon>
    </lineage>
</organism>
<evidence type="ECO:0000256" key="1">
    <source>
        <dbReference type="ARBA" id="ARBA00022630"/>
    </source>
</evidence>
<evidence type="ECO:0000256" key="2">
    <source>
        <dbReference type="ARBA" id="ARBA00022643"/>
    </source>
</evidence>
<dbReference type="SUPFAM" id="SSF51679">
    <property type="entry name" value="Bacterial luciferase-like"/>
    <property type="match status" value="1"/>
</dbReference>
<reference evidence="6" key="1">
    <citation type="submission" date="2020-02" db="EMBL/GenBank/DDBJ databases">
        <authorList>
            <person name="Meier V. D."/>
        </authorList>
    </citation>
    <scope>NUCLEOTIDE SEQUENCE</scope>
    <source>
        <strain evidence="6">AVDCRST_MAG17</strain>
    </source>
</reference>
<name>A0A6J4SK19_9ACTN</name>
<feature type="domain" description="Luciferase-like" evidence="5">
    <location>
        <begin position="17"/>
        <end position="240"/>
    </location>
</feature>
<keyword evidence="2" id="KW-0288">FMN</keyword>
<protein>
    <recommendedName>
        <fullName evidence="5">Luciferase-like domain-containing protein</fullName>
    </recommendedName>
</protein>
<keyword evidence="4" id="KW-0503">Monooxygenase</keyword>
<evidence type="ECO:0000256" key="3">
    <source>
        <dbReference type="ARBA" id="ARBA00023002"/>
    </source>
</evidence>
<gene>
    <name evidence="6" type="ORF">AVDCRST_MAG17-1399</name>
</gene>
<dbReference type="Gene3D" id="3.20.20.30">
    <property type="entry name" value="Luciferase-like domain"/>
    <property type="match status" value="1"/>
</dbReference>
<dbReference type="EMBL" id="CADCVV010000099">
    <property type="protein sequence ID" value="CAA9501244.1"/>
    <property type="molecule type" value="Genomic_DNA"/>
</dbReference>
<dbReference type="InterPro" id="IPR036661">
    <property type="entry name" value="Luciferase-like_sf"/>
</dbReference>
<proteinExistence type="predicted"/>
<evidence type="ECO:0000259" key="5">
    <source>
        <dbReference type="Pfam" id="PF00296"/>
    </source>
</evidence>
<keyword evidence="1" id="KW-0285">Flavoprotein</keyword>
<keyword evidence="3" id="KW-0560">Oxidoreductase</keyword>
<dbReference type="Pfam" id="PF00296">
    <property type="entry name" value="Bac_luciferase"/>
    <property type="match status" value="1"/>
</dbReference>
<dbReference type="InterPro" id="IPR011251">
    <property type="entry name" value="Luciferase-like_dom"/>
</dbReference>
<evidence type="ECO:0000256" key="4">
    <source>
        <dbReference type="ARBA" id="ARBA00023033"/>
    </source>
</evidence>
<dbReference type="AlphaFoldDB" id="A0A6J4SK19"/>
<dbReference type="GO" id="GO:0046306">
    <property type="term" value="P:alkanesulfonate catabolic process"/>
    <property type="evidence" value="ECO:0007669"/>
    <property type="project" value="TreeGrafter"/>
</dbReference>